<reference evidence="10" key="1">
    <citation type="submission" date="2021-01" db="UniProtKB">
        <authorList>
            <consortium name="EnsemblMetazoa"/>
        </authorList>
    </citation>
    <scope>IDENTIFICATION</scope>
</reference>
<feature type="transmembrane region" description="Helical" evidence="9">
    <location>
        <begin position="20"/>
        <end position="41"/>
    </location>
</feature>
<dbReference type="InterPro" id="IPR034294">
    <property type="entry name" value="Aquaporin_transptr"/>
</dbReference>
<dbReference type="CDD" id="cd00333">
    <property type="entry name" value="MIP"/>
    <property type="match status" value="1"/>
</dbReference>
<evidence type="ECO:0000256" key="3">
    <source>
        <dbReference type="ARBA" id="ARBA00022448"/>
    </source>
</evidence>
<dbReference type="InterPro" id="IPR023271">
    <property type="entry name" value="Aquaporin-like"/>
</dbReference>
<dbReference type="InterPro" id="IPR022357">
    <property type="entry name" value="MIP_CS"/>
</dbReference>
<dbReference type="Proteomes" id="UP000594262">
    <property type="component" value="Unplaced"/>
</dbReference>
<evidence type="ECO:0000256" key="5">
    <source>
        <dbReference type="ARBA" id="ARBA00022692"/>
    </source>
</evidence>
<dbReference type="GO" id="GO:0005886">
    <property type="term" value="C:plasma membrane"/>
    <property type="evidence" value="ECO:0007669"/>
    <property type="project" value="UniProtKB-SubCell"/>
</dbReference>
<keyword evidence="11" id="KW-1185">Reference proteome</keyword>
<dbReference type="NCBIfam" id="TIGR00861">
    <property type="entry name" value="MIP"/>
    <property type="match status" value="1"/>
</dbReference>
<keyword evidence="3 8" id="KW-0813">Transport</keyword>
<dbReference type="GO" id="GO:0015250">
    <property type="term" value="F:water channel activity"/>
    <property type="evidence" value="ECO:0007669"/>
    <property type="project" value="TreeGrafter"/>
</dbReference>
<dbReference type="PRINTS" id="PR00783">
    <property type="entry name" value="MINTRINSICP"/>
</dbReference>
<keyword evidence="5 8" id="KW-0812">Transmembrane</keyword>
<dbReference type="AlphaFoldDB" id="A0A7M5WI89"/>
<feature type="transmembrane region" description="Helical" evidence="9">
    <location>
        <begin position="94"/>
        <end position="117"/>
    </location>
</feature>
<keyword evidence="4" id="KW-1003">Cell membrane</keyword>
<evidence type="ECO:0000256" key="6">
    <source>
        <dbReference type="ARBA" id="ARBA00022989"/>
    </source>
</evidence>
<keyword evidence="7 9" id="KW-0472">Membrane</keyword>
<evidence type="ECO:0000256" key="4">
    <source>
        <dbReference type="ARBA" id="ARBA00022475"/>
    </source>
</evidence>
<protein>
    <recommendedName>
        <fullName evidence="12">Aquaporin</fullName>
    </recommendedName>
</protein>
<sequence length="265" mass="28299">MVTIDLGFDRIRSKDFWRAIFAEFFGCILFLLCVTSVALSWGNTSGNISANNVEIGIGIGLAIASLAQAVGHVSGGHLNPAVSLGMIVGGRINVLQGILYIVAQSIGAIIGSALTYACTPESNREALGVTAVRKGLAVEQGFGLELLFTFVLVFFVFSITDAKKKTEPYGTTLGIGIVILVCHVCLIPFTGCGINPTRSFGPAVVMNSWQDHWIYWIGPLLGGALAAIFYNFLFYVEEETPVKYVVKDAPNAAAQDGVKTDENNV</sequence>
<evidence type="ECO:0000256" key="7">
    <source>
        <dbReference type="ARBA" id="ARBA00023136"/>
    </source>
</evidence>
<dbReference type="PANTHER" id="PTHR19139:SF199">
    <property type="entry name" value="MIP17260P"/>
    <property type="match status" value="1"/>
</dbReference>
<feature type="transmembrane region" description="Helical" evidence="9">
    <location>
        <begin position="137"/>
        <end position="157"/>
    </location>
</feature>
<evidence type="ECO:0000313" key="10">
    <source>
        <dbReference type="EnsemblMetazoa" id="CLYHEMP001070.2"/>
    </source>
</evidence>
<organism evidence="10 11">
    <name type="scientific">Clytia hemisphaerica</name>
    <dbReference type="NCBI Taxonomy" id="252671"/>
    <lineage>
        <taxon>Eukaryota</taxon>
        <taxon>Metazoa</taxon>
        <taxon>Cnidaria</taxon>
        <taxon>Hydrozoa</taxon>
        <taxon>Hydroidolina</taxon>
        <taxon>Leptothecata</taxon>
        <taxon>Obeliida</taxon>
        <taxon>Clytiidae</taxon>
        <taxon>Clytia</taxon>
    </lineage>
</organism>
<feature type="transmembrane region" description="Helical" evidence="9">
    <location>
        <begin position="53"/>
        <end position="73"/>
    </location>
</feature>
<dbReference type="SUPFAM" id="SSF81338">
    <property type="entry name" value="Aquaporin-like"/>
    <property type="match status" value="1"/>
</dbReference>
<dbReference type="Pfam" id="PF00230">
    <property type="entry name" value="MIP"/>
    <property type="match status" value="1"/>
</dbReference>
<dbReference type="PROSITE" id="PS00221">
    <property type="entry name" value="MIP"/>
    <property type="match status" value="1"/>
</dbReference>
<evidence type="ECO:0008006" key="12">
    <source>
        <dbReference type="Google" id="ProtNLM"/>
    </source>
</evidence>
<evidence type="ECO:0000256" key="1">
    <source>
        <dbReference type="ARBA" id="ARBA00004651"/>
    </source>
</evidence>
<feature type="transmembrane region" description="Helical" evidence="9">
    <location>
        <begin position="169"/>
        <end position="189"/>
    </location>
</feature>
<dbReference type="OrthoDB" id="3222at2759"/>
<evidence type="ECO:0000256" key="9">
    <source>
        <dbReference type="SAM" id="Phobius"/>
    </source>
</evidence>
<dbReference type="InterPro" id="IPR000425">
    <property type="entry name" value="MIP"/>
</dbReference>
<dbReference type="Gene3D" id="1.20.1080.10">
    <property type="entry name" value="Glycerol uptake facilitator protein"/>
    <property type="match status" value="1"/>
</dbReference>
<comment type="similarity">
    <text evidence="2 8">Belongs to the MIP/aquaporin (TC 1.A.8) family.</text>
</comment>
<proteinExistence type="inferred from homology"/>
<feature type="transmembrane region" description="Helical" evidence="9">
    <location>
        <begin position="213"/>
        <end position="233"/>
    </location>
</feature>
<evidence type="ECO:0000256" key="8">
    <source>
        <dbReference type="RuleBase" id="RU000477"/>
    </source>
</evidence>
<evidence type="ECO:0000313" key="11">
    <source>
        <dbReference type="Proteomes" id="UP000594262"/>
    </source>
</evidence>
<keyword evidence="6 9" id="KW-1133">Transmembrane helix</keyword>
<dbReference type="PANTHER" id="PTHR19139">
    <property type="entry name" value="AQUAPORIN TRANSPORTER"/>
    <property type="match status" value="1"/>
</dbReference>
<comment type="subcellular location">
    <subcellularLocation>
        <location evidence="1">Cell membrane</location>
        <topology evidence="1">Multi-pass membrane protein</topology>
    </subcellularLocation>
</comment>
<dbReference type="EnsemblMetazoa" id="CLYHEMT001070.2">
    <property type="protein sequence ID" value="CLYHEMP001070.2"/>
    <property type="gene ID" value="CLYHEMG001070"/>
</dbReference>
<accession>A0A7M5WI89</accession>
<name>A0A7M5WI89_9CNID</name>
<evidence type="ECO:0000256" key="2">
    <source>
        <dbReference type="ARBA" id="ARBA00006175"/>
    </source>
</evidence>